<gene>
    <name evidence="7" type="primary">trxA</name>
    <name evidence="7" type="ORF">OB919_08295</name>
</gene>
<sequence length="143" mass="15586">MATDDELERIREQKRQELRDRVEGAGGDSVGSGTDNATETPDEPIAITGPDHFGEVLETHSRILVDFYADWCGPCQMLAPVLDRLAAETPGTIAKVDTEAHPQLAQQYGVRGLPTLILFENGEPAQQLVGMQQEATLRSLLTS</sequence>
<dbReference type="CDD" id="cd02947">
    <property type="entry name" value="TRX_family"/>
    <property type="match status" value="1"/>
</dbReference>
<name>A0AAP2Z7C5_9EURY</name>
<dbReference type="PANTHER" id="PTHR45663:SF11">
    <property type="entry name" value="GEO12009P1"/>
    <property type="match status" value="1"/>
</dbReference>
<feature type="region of interest" description="Disordered" evidence="5">
    <location>
        <begin position="1"/>
        <end position="46"/>
    </location>
</feature>
<dbReference type="SUPFAM" id="SSF52833">
    <property type="entry name" value="Thioredoxin-like"/>
    <property type="match status" value="1"/>
</dbReference>
<keyword evidence="1" id="KW-0813">Transport</keyword>
<evidence type="ECO:0000313" key="7">
    <source>
        <dbReference type="EMBL" id="MCU4751981.1"/>
    </source>
</evidence>
<reference evidence="7 8" key="1">
    <citation type="submission" date="2022-09" db="EMBL/GenBank/DDBJ databases">
        <title>Enrichment on poylsaccharides allowed isolation of novel metabolic and taxonomic groups of Haloarchaea.</title>
        <authorList>
            <person name="Sorokin D.Y."/>
            <person name="Elcheninov A.G."/>
            <person name="Khizhniak T.V."/>
            <person name="Kolganova T.V."/>
            <person name="Kublanov I.V."/>
        </authorList>
    </citation>
    <scope>NUCLEOTIDE SEQUENCE [LARGE SCALE GENOMIC DNA]</scope>
    <source>
        <strain evidence="7 8">AArc-curdl1</strain>
    </source>
</reference>
<dbReference type="AlphaFoldDB" id="A0AAP2Z7C5"/>
<dbReference type="InterPro" id="IPR005746">
    <property type="entry name" value="Thioredoxin"/>
</dbReference>
<dbReference type="GO" id="GO:0015035">
    <property type="term" value="F:protein-disulfide reductase activity"/>
    <property type="evidence" value="ECO:0007669"/>
    <property type="project" value="InterPro"/>
</dbReference>
<organism evidence="7 8">
    <name type="scientific">Natronosalvus hydrolyticus</name>
    <dbReference type="NCBI Taxonomy" id="2979988"/>
    <lineage>
        <taxon>Archaea</taxon>
        <taxon>Methanobacteriati</taxon>
        <taxon>Methanobacteriota</taxon>
        <taxon>Stenosarchaea group</taxon>
        <taxon>Halobacteria</taxon>
        <taxon>Halobacteriales</taxon>
        <taxon>Natrialbaceae</taxon>
        <taxon>Natronosalvus</taxon>
    </lineage>
</organism>
<comment type="caution">
    <text evidence="7">The sequence shown here is derived from an EMBL/GenBank/DDBJ whole genome shotgun (WGS) entry which is preliminary data.</text>
</comment>
<dbReference type="PROSITE" id="PS00194">
    <property type="entry name" value="THIOREDOXIN_1"/>
    <property type="match status" value="1"/>
</dbReference>
<dbReference type="PROSITE" id="PS51352">
    <property type="entry name" value="THIOREDOXIN_2"/>
    <property type="match status" value="1"/>
</dbReference>
<proteinExistence type="predicted"/>
<keyword evidence="3" id="KW-1015">Disulfide bond</keyword>
<protein>
    <submittedName>
        <fullName evidence="7">Thioredoxin</fullName>
    </submittedName>
</protein>
<accession>A0AAP2Z7C5</accession>
<dbReference type="Pfam" id="PF00085">
    <property type="entry name" value="Thioredoxin"/>
    <property type="match status" value="1"/>
</dbReference>
<dbReference type="InterPro" id="IPR036249">
    <property type="entry name" value="Thioredoxin-like_sf"/>
</dbReference>
<keyword evidence="4" id="KW-0676">Redox-active center</keyword>
<evidence type="ECO:0000313" key="8">
    <source>
        <dbReference type="Proteomes" id="UP001321047"/>
    </source>
</evidence>
<dbReference type="Proteomes" id="UP001321047">
    <property type="component" value="Unassembled WGS sequence"/>
</dbReference>
<evidence type="ECO:0000256" key="2">
    <source>
        <dbReference type="ARBA" id="ARBA00022982"/>
    </source>
</evidence>
<dbReference type="EMBL" id="JAOPJZ010000005">
    <property type="protein sequence ID" value="MCU4751981.1"/>
    <property type="molecule type" value="Genomic_DNA"/>
</dbReference>
<feature type="domain" description="Thioredoxin" evidence="6">
    <location>
        <begin position="38"/>
        <end position="143"/>
    </location>
</feature>
<feature type="compositionally biased region" description="Basic and acidic residues" evidence="5">
    <location>
        <begin position="8"/>
        <end position="23"/>
    </location>
</feature>
<dbReference type="InterPro" id="IPR017937">
    <property type="entry name" value="Thioredoxin_CS"/>
</dbReference>
<dbReference type="Gene3D" id="3.40.30.10">
    <property type="entry name" value="Glutaredoxin"/>
    <property type="match status" value="1"/>
</dbReference>
<evidence type="ECO:0000256" key="3">
    <source>
        <dbReference type="ARBA" id="ARBA00023157"/>
    </source>
</evidence>
<dbReference type="RefSeq" id="WP_342808326.1">
    <property type="nucleotide sequence ID" value="NZ_JAOPJZ010000005.1"/>
</dbReference>
<evidence type="ECO:0000256" key="1">
    <source>
        <dbReference type="ARBA" id="ARBA00022448"/>
    </source>
</evidence>
<evidence type="ECO:0000259" key="6">
    <source>
        <dbReference type="PROSITE" id="PS51352"/>
    </source>
</evidence>
<evidence type="ECO:0000256" key="4">
    <source>
        <dbReference type="ARBA" id="ARBA00023284"/>
    </source>
</evidence>
<keyword evidence="2" id="KW-0249">Electron transport</keyword>
<evidence type="ECO:0000256" key="5">
    <source>
        <dbReference type="SAM" id="MobiDB-lite"/>
    </source>
</evidence>
<dbReference type="NCBIfam" id="TIGR01068">
    <property type="entry name" value="thioredoxin"/>
    <property type="match status" value="1"/>
</dbReference>
<dbReference type="PRINTS" id="PR00421">
    <property type="entry name" value="THIOREDOXIN"/>
</dbReference>
<dbReference type="PANTHER" id="PTHR45663">
    <property type="entry name" value="GEO12009P1"/>
    <property type="match status" value="1"/>
</dbReference>
<keyword evidence="8" id="KW-1185">Reference proteome</keyword>
<dbReference type="GO" id="GO:0005737">
    <property type="term" value="C:cytoplasm"/>
    <property type="evidence" value="ECO:0007669"/>
    <property type="project" value="TreeGrafter"/>
</dbReference>
<dbReference type="InterPro" id="IPR013766">
    <property type="entry name" value="Thioredoxin_domain"/>
</dbReference>
<dbReference type="FunFam" id="3.40.30.10:FF:000001">
    <property type="entry name" value="Thioredoxin"/>
    <property type="match status" value="1"/>
</dbReference>